<feature type="compositionally biased region" description="Basic and acidic residues" evidence="1">
    <location>
        <begin position="110"/>
        <end position="131"/>
    </location>
</feature>
<feature type="region of interest" description="Disordered" evidence="1">
    <location>
        <begin position="106"/>
        <end position="137"/>
    </location>
</feature>
<gene>
    <name evidence="2" type="ORF">QE152_g15720</name>
</gene>
<name>A0AAW1L7H8_POPJA</name>
<reference evidence="2 3" key="1">
    <citation type="journal article" date="2024" name="BMC Genomics">
        <title>De novo assembly and annotation of Popillia japonica's genome with initial clues to its potential as an invasive pest.</title>
        <authorList>
            <person name="Cucini C."/>
            <person name="Boschi S."/>
            <person name="Funari R."/>
            <person name="Cardaioli E."/>
            <person name="Iannotti N."/>
            <person name="Marturano G."/>
            <person name="Paoli F."/>
            <person name="Bruttini M."/>
            <person name="Carapelli A."/>
            <person name="Frati F."/>
            <person name="Nardi F."/>
        </authorList>
    </citation>
    <scope>NUCLEOTIDE SEQUENCE [LARGE SCALE GENOMIC DNA]</scope>
    <source>
        <strain evidence="2">DMR45628</strain>
    </source>
</reference>
<comment type="caution">
    <text evidence="2">The sequence shown here is derived from an EMBL/GenBank/DDBJ whole genome shotgun (WGS) entry which is preliminary data.</text>
</comment>
<organism evidence="2 3">
    <name type="scientific">Popillia japonica</name>
    <name type="common">Japanese beetle</name>
    <dbReference type="NCBI Taxonomy" id="7064"/>
    <lineage>
        <taxon>Eukaryota</taxon>
        <taxon>Metazoa</taxon>
        <taxon>Ecdysozoa</taxon>
        <taxon>Arthropoda</taxon>
        <taxon>Hexapoda</taxon>
        <taxon>Insecta</taxon>
        <taxon>Pterygota</taxon>
        <taxon>Neoptera</taxon>
        <taxon>Endopterygota</taxon>
        <taxon>Coleoptera</taxon>
        <taxon>Polyphaga</taxon>
        <taxon>Scarabaeiformia</taxon>
        <taxon>Scarabaeidae</taxon>
        <taxon>Rutelinae</taxon>
        <taxon>Popillia</taxon>
    </lineage>
</organism>
<evidence type="ECO:0000313" key="3">
    <source>
        <dbReference type="Proteomes" id="UP001458880"/>
    </source>
</evidence>
<evidence type="ECO:0000313" key="2">
    <source>
        <dbReference type="EMBL" id="KAK9729827.1"/>
    </source>
</evidence>
<dbReference type="Proteomes" id="UP001458880">
    <property type="component" value="Unassembled WGS sequence"/>
</dbReference>
<keyword evidence="3" id="KW-1185">Reference proteome</keyword>
<proteinExistence type="predicted"/>
<evidence type="ECO:0000256" key="1">
    <source>
        <dbReference type="SAM" id="MobiDB-lite"/>
    </source>
</evidence>
<sequence>MSTASILVFPMHNQNWLFASENLFFQHVKNSRWRAQRNGLPQGSVLTLCVSTAEYAAPVWAASAHAKHVDVAINETARIVTGCLKPTPVNSLHPIIGVAPPSVRRAAATDAERTKQETDARHPLHQHEPAGRRLRSRKSFMARSHTLEGSIENNRVTRWTQQLTTREPPREEMVPGKHLPFAVWKFLNRLRTGVIRCKTNVLKWGMSEDDDVICSCGQLQDMSHLLVCPQLEEGCTHEDLILCNDNAIAAAVFWKDVV</sequence>
<accession>A0AAW1L7H8</accession>
<dbReference type="AlphaFoldDB" id="A0AAW1L7H8"/>
<dbReference type="EMBL" id="JASPKY010000157">
    <property type="protein sequence ID" value="KAK9729827.1"/>
    <property type="molecule type" value="Genomic_DNA"/>
</dbReference>
<evidence type="ECO:0008006" key="4">
    <source>
        <dbReference type="Google" id="ProtNLM"/>
    </source>
</evidence>
<protein>
    <recommendedName>
        <fullName evidence="4">Reverse transcriptase</fullName>
    </recommendedName>
</protein>